<dbReference type="Pfam" id="PF00890">
    <property type="entry name" value="FAD_binding_2"/>
    <property type="match status" value="2"/>
</dbReference>
<evidence type="ECO:0000313" key="6">
    <source>
        <dbReference type="Proteomes" id="UP000434052"/>
    </source>
</evidence>
<keyword evidence="1" id="KW-0285">Flavoprotein</keyword>
<dbReference type="NCBIfam" id="NF003725">
    <property type="entry name" value="PRK05329.2-4"/>
    <property type="match status" value="1"/>
</dbReference>
<dbReference type="GO" id="GO:0004368">
    <property type="term" value="F:glycerol-3-phosphate dehydrogenase (quinone) activity"/>
    <property type="evidence" value="ECO:0007669"/>
    <property type="project" value="InterPro"/>
</dbReference>
<name>A0A6P1ZGZ6_9BACT</name>
<gene>
    <name evidence="5" type="ORF">DQK91_16790</name>
</gene>
<dbReference type="OrthoDB" id="140595at2"/>
<dbReference type="Gene3D" id="3.50.50.60">
    <property type="entry name" value="FAD/NAD(P)-binding domain"/>
    <property type="match status" value="1"/>
</dbReference>
<dbReference type="InterPro" id="IPR003953">
    <property type="entry name" value="FAD-dep_OxRdtase_2_FAD-bd"/>
</dbReference>
<proteinExistence type="predicted"/>
<evidence type="ECO:0000313" key="5">
    <source>
        <dbReference type="EMBL" id="TVM31942.1"/>
    </source>
</evidence>
<evidence type="ECO:0000256" key="3">
    <source>
        <dbReference type="ARBA" id="ARBA00023002"/>
    </source>
</evidence>
<feature type="domain" description="FAD-dependent oxidoreductase 2 FAD-binding" evidence="4">
    <location>
        <begin position="219"/>
        <end position="428"/>
    </location>
</feature>
<evidence type="ECO:0000259" key="4">
    <source>
        <dbReference type="Pfam" id="PF00890"/>
    </source>
</evidence>
<evidence type="ECO:0000256" key="1">
    <source>
        <dbReference type="ARBA" id="ARBA00022630"/>
    </source>
</evidence>
<dbReference type="Proteomes" id="UP000434052">
    <property type="component" value="Unassembled WGS sequence"/>
</dbReference>
<dbReference type="PIRSF" id="PIRSF000141">
    <property type="entry name" value="Anaerobic_G3P_dh"/>
    <property type="match status" value="1"/>
</dbReference>
<dbReference type="EMBL" id="QMIF01000013">
    <property type="protein sequence ID" value="TVM31942.1"/>
    <property type="molecule type" value="Genomic_DNA"/>
</dbReference>
<dbReference type="InterPro" id="IPR009158">
    <property type="entry name" value="G3P_DH_GlpB_su"/>
</dbReference>
<comment type="caution">
    <text evidence="5">The sequence shown here is derived from an EMBL/GenBank/DDBJ whole genome shotgun (WGS) entry which is preliminary data.</text>
</comment>
<keyword evidence="3" id="KW-0560">Oxidoreductase</keyword>
<accession>A0A6P1ZGZ6</accession>
<dbReference type="GO" id="GO:0009331">
    <property type="term" value="C:glycerol-3-phosphate dehydrogenase (FAD) complex"/>
    <property type="evidence" value="ECO:0007669"/>
    <property type="project" value="InterPro"/>
</dbReference>
<feature type="domain" description="FAD-dependent oxidoreductase 2 FAD-binding" evidence="4">
    <location>
        <begin position="8"/>
        <end position="137"/>
    </location>
</feature>
<keyword evidence="2" id="KW-0288">FMN</keyword>
<dbReference type="InterPro" id="IPR036188">
    <property type="entry name" value="FAD/NAD-bd_sf"/>
</dbReference>
<protein>
    <submittedName>
        <fullName evidence="5">Anaerobic glycerol-3-phosphate dehydrogenase subunit B</fullName>
    </submittedName>
</protein>
<sequence>MEPDCSCDLMVVGAGMAGMAAALFASSRGLSVAQAGALGGIDFSTGMLDLLGMHPVEELHAVDNPWQGLEALRRDEPHHPYGLVPDAEVRAAFEDFTAFLAEAGLPYDGYADRNARVLTCLGTVKPTYRAPHSMWPGVQAMERKLPCLIIDFIGLKGFSGRQIVEVRGPEWPGLRSVRIPFPGCAGELYPEHLAWSLTEMDVVDWLAESVAEHVQDAQAVGFPAVLGPYAAPASTASSTASVGAASSGLYDVIARIRERLGVEVFEIPTMPPSIAGLRLRAAFETFLPGRGVRIYPQKRVAEWERTDNGGFRFHIAGAGEGDIEAVVEARGAILAGGRFFGKGLTADRHAVHEPLFGLPVLQPKHRDEWHREDFFDARGHPLNRTGVEVDARLRPLSENGHPAFPNLFAAGSILANQDWMRAKCGAGLAIATAYAAVQSYQNSLS</sequence>
<evidence type="ECO:0000256" key="2">
    <source>
        <dbReference type="ARBA" id="ARBA00022643"/>
    </source>
</evidence>
<dbReference type="AlphaFoldDB" id="A0A6P1ZGZ6"/>
<organism evidence="5 6">
    <name type="scientific">Oceanidesulfovibrio marinus</name>
    <dbReference type="NCBI Taxonomy" id="370038"/>
    <lineage>
        <taxon>Bacteria</taxon>
        <taxon>Pseudomonadati</taxon>
        <taxon>Thermodesulfobacteriota</taxon>
        <taxon>Desulfovibrionia</taxon>
        <taxon>Desulfovibrionales</taxon>
        <taxon>Desulfovibrionaceae</taxon>
        <taxon>Oceanidesulfovibrio</taxon>
    </lineage>
</organism>
<dbReference type="SUPFAM" id="SSF51905">
    <property type="entry name" value="FAD/NAD(P)-binding domain"/>
    <property type="match status" value="1"/>
</dbReference>
<reference evidence="5 6" key="1">
    <citation type="submission" date="2018-06" db="EMBL/GenBank/DDBJ databases">
        <title>Complete genome of Desulfovibrio marinus P48SEP.</title>
        <authorList>
            <person name="Crispim J.S."/>
            <person name="Vidigal P.M.P."/>
            <person name="Silva L.C.F."/>
            <person name="Araujo L.C."/>
            <person name="Laguardia C.N."/>
            <person name="Dias R.S."/>
            <person name="Sousa M.P."/>
            <person name="Paula S.O."/>
            <person name="Silva C."/>
        </authorList>
    </citation>
    <scope>NUCLEOTIDE SEQUENCE [LARGE SCALE GENOMIC DNA]</scope>
    <source>
        <strain evidence="5 6">P48SEP</strain>
    </source>
</reference>